<dbReference type="InterPro" id="IPR014718">
    <property type="entry name" value="GH-type_carb-bd"/>
</dbReference>
<dbReference type="InterPro" id="IPR037481">
    <property type="entry name" value="LacX"/>
</dbReference>
<sequence length="293" mass="32234">MAENVTIANGSLSAEVSPHGAELQSIRLAEDEFLWQGNATWWPRRSPVLFPIVGSLRGDNALSAAGKVSLKRHGLARTLDHTIVSSSEDDVRFELVSTEETHELYPYDFRLNVSYAVHAGTLEERFDIVNTGTVALPYAVGGHPAFNVPTPQSENDFSSYRLEFARPWTYATPRIDTKTGLLDFSDRLPLLDDSDTLALTHALFSVDTLVFEDVPECTVTLLSDAGHGIEVSFEDFQYLGVWSAAHDAPFVALEPWTGCATATDEDDVFEHKRGMSSLAPGETASHAFTIRPF</sequence>
<dbReference type="GO" id="GO:0016853">
    <property type="term" value="F:isomerase activity"/>
    <property type="evidence" value="ECO:0007669"/>
    <property type="project" value="InterPro"/>
</dbReference>
<proteinExistence type="predicted"/>
<dbReference type="CDD" id="cd09024">
    <property type="entry name" value="Aldose_epim_lacX"/>
    <property type="match status" value="1"/>
</dbReference>
<dbReference type="InterPro" id="IPR011013">
    <property type="entry name" value="Gal_mutarotase_sf_dom"/>
</dbReference>
<accession>U2TPH5</accession>
<dbReference type="STRING" id="1125712.HMPREF1316_0183"/>
<organism evidence="1 2">
    <name type="scientific">Olsenella profusa F0195</name>
    <dbReference type="NCBI Taxonomy" id="1125712"/>
    <lineage>
        <taxon>Bacteria</taxon>
        <taxon>Bacillati</taxon>
        <taxon>Actinomycetota</taxon>
        <taxon>Coriobacteriia</taxon>
        <taxon>Coriobacteriales</taxon>
        <taxon>Atopobiaceae</taxon>
        <taxon>Olsenella</taxon>
    </lineage>
</organism>
<dbReference type="AlphaFoldDB" id="U2TPH5"/>
<dbReference type="EMBL" id="AWEZ01000045">
    <property type="protein sequence ID" value="ERL08340.1"/>
    <property type="molecule type" value="Genomic_DNA"/>
</dbReference>
<dbReference type="PATRIC" id="fig|1125712.3.peg.1309"/>
<dbReference type="Gene3D" id="2.70.98.10">
    <property type="match status" value="1"/>
</dbReference>
<dbReference type="eggNOG" id="COG2017">
    <property type="taxonomic scope" value="Bacteria"/>
</dbReference>
<evidence type="ECO:0000313" key="2">
    <source>
        <dbReference type="Proteomes" id="UP000016638"/>
    </source>
</evidence>
<dbReference type="SUPFAM" id="SSF74650">
    <property type="entry name" value="Galactose mutarotase-like"/>
    <property type="match status" value="1"/>
</dbReference>
<evidence type="ECO:0000313" key="1">
    <source>
        <dbReference type="EMBL" id="ERL08340.1"/>
    </source>
</evidence>
<dbReference type="GO" id="GO:0030246">
    <property type="term" value="F:carbohydrate binding"/>
    <property type="evidence" value="ECO:0007669"/>
    <property type="project" value="InterPro"/>
</dbReference>
<dbReference type="Proteomes" id="UP000016638">
    <property type="component" value="Unassembled WGS sequence"/>
</dbReference>
<dbReference type="Pfam" id="PF01263">
    <property type="entry name" value="Aldose_epim"/>
    <property type="match status" value="1"/>
</dbReference>
<reference evidence="1 2" key="1">
    <citation type="submission" date="2013-08" db="EMBL/GenBank/DDBJ databases">
        <authorList>
            <person name="Durkin A.S."/>
            <person name="Haft D.R."/>
            <person name="McCorrison J."/>
            <person name="Torralba M."/>
            <person name="Gillis M."/>
            <person name="Haft D.H."/>
            <person name="Methe B."/>
            <person name="Sutton G."/>
            <person name="Nelson K.E."/>
        </authorList>
    </citation>
    <scope>NUCLEOTIDE SEQUENCE [LARGE SCALE GENOMIC DNA]</scope>
    <source>
        <strain evidence="1 2">F0195</strain>
    </source>
</reference>
<dbReference type="GO" id="GO:0005975">
    <property type="term" value="P:carbohydrate metabolic process"/>
    <property type="evidence" value="ECO:0007669"/>
    <property type="project" value="InterPro"/>
</dbReference>
<dbReference type="RefSeq" id="WP_021726209.1">
    <property type="nucleotide sequence ID" value="NZ_AWEZ01000045.1"/>
</dbReference>
<protein>
    <submittedName>
        <fullName evidence="1">Aldose 1-epimerase</fullName>
    </submittedName>
</protein>
<dbReference type="InterPro" id="IPR008183">
    <property type="entry name" value="Aldose_1/G6P_1-epimerase"/>
</dbReference>
<comment type="caution">
    <text evidence="1">The sequence shown here is derived from an EMBL/GenBank/DDBJ whole genome shotgun (WGS) entry which is preliminary data.</text>
</comment>
<keyword evidence="2" id="KW-1185">Reference proteome</keyword>
<gene>
    <name evidence="1" type="ORF">HMPREF1316_0183</name>
</gene>
<name>U2TPH5_9ACTN</name>
<dbReference type="OrthoDB" id="9795355at2"/>